<feature type="domain" description="F-box associated beta-propeller type 3" evidence="1">
    <location>
        <begin position="83"/>
        <end position="298"/>
    </location>
</feature>
<dbReference type="InterPro" id="IPR017451">
    <property type="entry name" value="F-box-assoc_interact_dom"/>
</dbReference>
<dbReference type="InterPro" id="IPR013187">
    <property type="entry name" value="F-box-assoc_dom_typ3"/>
</dbReference>
<sequence length="368" mass="41790">MWSSKYSLCYPQNLFSDSDACANLGTFSLGTPDFLSNNLFNHSIINNTTTYTTPHQLLLVKRTVESTPRTQTHSFLSYHTLALLSQTVLDLPQTPREPKIVGSCNGLLCLFDHDIFVYNPAKSELKALPPASIVDNVCFGFDSKRNEFKVMRIRYVPIREPPVLQTDRKLQVLRLNWVAEVYSLNSGCSWRKLINMVDNDDVPCSSTPSWAYANGVCFWCAFNDEKVVAFDVSDEVFQTTTLPDAISLAGNRFEYGRTFTVLNELVAMIVFPKKEEEETCFDIWVLFEFGDKESWTRLVRIGGFLGLEKPLGFWKNGELFVENREGELVLCDPFTQRVRNLHVDGVKGSLQVLYYTQSSVSIEEGNNS</sequence>
<dbReference type="PANTHER" id="PTHR31672">
    <property type="entry name" value="BNACNNG10540D PROTEIN"/>
    <property type="match status" value="1"/>
</dbReference>
<reference evidence="2 3" key="1">
    <citation type="submission" date="2024-01" db="EMBL/GenBank/DDBJ databases">
        <title>A telomere-to-telomere, gap-free genome of sweet tea (Lithocarpus litseifolius).</title>
        <authorList>
            <person name="Zhou J."/>
        </authorList>
    </citation>
    <scope>NUCLEOTIDE SEQUENCE [LARGE SCALE GENOMIC DNA]</scope>
    <source>
        <strain evidence="2">Zhou-2022a</strain>
        <tissue evidence="2">Leaf</tissue>
    </source>
</reference>
<dbReference type="EMBL" id="JAZDWU010000005">
    <property type="protein sequence ID" value="KAL0002026.1"/>
    <property type="molecule type" value="Genomic_DNA"/>
</dbReference>
<evidence type="ECO:0000313" key="3">
    <source>
        <dbReference type="Proteomes" id="UP001459277"/>
    </source>
</evidence>
<dbReference type="InterPro" id="IPR050796">
    <property type="entry name" value="SCF_F-box_component"/>
</dbReference>
<keyword evidence="3" id="KW-1185">Reference proteome</keyword>
<proteinExistence type="predicted"/>
<dbReference type="AlphaFoldDB" id="A0AAW2CYD0"/>
<protein>
    <recommendedName>
        <fullName evidence="1">F-box associated beta-propeller type 3 domain-containing protein</fullName>
    </recommendedName>
</protein>
<dbReference type="PANTHER" id="PTHR31672:SF13">
    <property type="entry name" value="F-BOX PROTEIN CPR30-LIKE"/>
    <property type="match status" value="1"/>
</dbReference>
<name>A0AAW2CYD0_9ROSI</name>
<organism evidence="2 3">
    <name type="scientific">Lithocarpus litseifolius</name>
    <dbReference type="NCBI Taxonomy" id="425828"/>
    <lineage>
        <taxon>Eukaryota</taxon>
        <taxon>Viridiplantae</taxon>
        <taxon>Streptophyta</taxon>
        <taxon>Embryophyta</taxon>
        <taxon>Tracheophyta</taxon>
        <taxon>Spermatophyta</taxon>
        <taxon>Magnoliopsida</taxon>
        <taxon>eudicotyledons</taxon>
        <taxon>Gunneridae</taxon>
        <taxon>Pentapetalae</taxon>
        <taxon>rosids</taxon>
        <taxon>fabids</taxon>
        <taxon>Fagales</taxon>
        <taxon>Fagaceae</taxon>
        <taxon>Lithocarpus</taxon>
    </lineage>
</organism>
<evidence type="ECO:0000313" key="2">
    <source>
        <dbReference type="EMBL" id="KAL0002026.1"/>
    </source>
</evidence>
<dbReference type="Pfam" id="PF08268">
    <property type="entry name" value="FBA_3"/>
    <property type="match status" value="1"/>
</dbReference>
<evidence type="ECO:0000259" key="1">
    <source>
        <dbReference type="Pfam" id="PF08268"/>
    </source>
</evidence>
<dbReference type="NCBIfam" id="TIGR01640">
    <property type="entry name" value="F_box_assoc_1"/>
    <property type="match status" value="1"/>
</dbReference>
<dbReference type="Proteomes" id="UP001459277">
    <property type="component" value="Unassembled WGS sequence"/>
</dbReference>
<gene>
    <name evidence="2" type="ORF">SO802_015807</name>
</gene>
<accession>A0AAW2CYD0</accession>
<comment type="caution">
    <text evidence="2">The sequence shown here is derived from an EMBL/GenBank/DDBJ whole genome shotgun (WGS) entry which is preliminary data.</text>
</comment>